<dbReference type="VEuPathDB" id="TriTrypDB:ECC02_004975"/>
<reference evidence="1 2" key="1">
    <citation type="journal article" date="2018" name="Microb. Genom.">
        <title>Expanding an expanded genome: long-read sequencing of Trypanosoma cruzi.</title>
        <authorList>
            <person name="Berna L."/>
            <person name="Rodriguez M."/>
            <person name="Chiribao M.L."/>
            <person name="Parodi-Talice A."/>
            <person name="Pita S."/>
            <person name="Rijo G."/>
            <person name="Alvarez-Valin F."/>
            <person name="Robello C."/>
        </authorList>
    </citation>
    <scope>NUCLEOTIDE SEQUENCE [LARGE SCALE GENOMIC DNA]</scope>
    <source>
        <strain evidence="1 2">TCC</strain>
    </source>
</reference>
<dbReference type="VEuPathDB" id="TriTrypDB:TcG_03588"/>
<dbReference type="VEuPathDB" id="TriTrypDB:C3747_93g36"/>
<dbReference type="Proteomes" id="UP000246078">
    <property type="component" value="Unassembled WGS sequence"/>
</dbReference>
<protein>
    <submittedName>
        <fullName evidence="1">Uncharacterized protein</fullName>
    </submittedName>
</protein>
<dbReference type="EMBL" id="PRFC01000093">
    <property type="protein sequence ID" value="PWV08140.1"/>
    <property type="molecule type" value="Genomic_DNA"/>
</dbReference>
<dbReference type="VEuPathDB" id="TriTrypDB:TcCL_ESM02142"/>
<dbReference type="VEuPathDB" id="TriTrypDB:TcCLB.503813.20"/>
<gene>
    <name evidence="1" type="ORF">C3747_93g36</name>
</gene>
<evidence type="ECO:0000313" key="2">
    <source>
        <dbReference type="Proteomes" id="UP000246078"/>
    </source>
</evidence>
<sequence length="108" mass="11767">MASRTLYDPPPTALQWDVGPPQEKPCITVKSLTHDAEMHRLACEKEKEKAWTVAEGMLDALLVRVAAQSENVISSTPPFEHSTSLLSFLLSSSPSASSMSSICVRIPQ</sequence>
<proteinExistence type="predicted"/>
<comment type="caution">
    <text evidence="1">The sequence shown here is derived from an EMBL/GenBank/DDBJ whole genome shotgun (WGS) entry which is preliminary data.</text>
</comment>
<dbReference type="VEuPathDB" id="TriTrypDB:TCSYLVIO_005922"/>
<dbReference type="AlphaFoldDB" id="A0A2V2WHT6"/>
<dbReference type="VEuPathDB" id="TriTrypDB:TcCLB.506709.20"/>
<accession>A0A2V2WHT6</accession>
<dbReference type="VEuPathDB" id="TriTrypDB:TcBrA4_0091170"/>
<evidence type="ECO:0000313" key="1">
    <source>
        <dbReference type="EMBL" id="PWV08140.1"/>
    </source>
</evidence>
<dbReference type="VEuPathDB" id="TriTrypDB:BCY84_05823"/>
<name>A0A2V2WHT6_TRYCR</name>
<dbReference type="VEuPathDB" id="TriTrypDB:TCDM_08102"/>
<organism evidence="1 2">
    <name type="scientific">Trypanosoma cruzi</name>
    <dbReference type="NCBI Taxonomy" id="5693"/>
    <lineage>
        <taxon>Eukaryota</taxon>
        <taxon>Discoba</taxon>
        <taxon>Euglenozoa</taxon>
        <taxon>Kinetoplastea</taxon>
        <taxon>Metakinetoplastina</taxon>
        <taxon>Trypanosomatida</taxon>
        <taxon>Trypanosomatidae</taxon>
        <taxon>Trypanosoma</taxon>
        <taxon>Schizotrypanum</taxon>
    </lineage>
</organism>
<dbReference type="VEuPathDB" id="TriTrypDB:Tc_MARK_5376"/>
<dbReference type="VEuPathDB" id="TriTrypDB:C4B63_12g317"/>